<feature type="domain" description="Tyr recombinase" evidence="2">
    <location>
        <begin position="6"/>
        <end position="180"/>
    </location>
</feature>
<organism evidence="3 9">
    <name type="scientific">Eubacterium ventriosum</name>
    <dbReference type="NCBI Taxonomy" id="39496"/>
    <lineage>
        <taxon>Bacteria</taxon>
        <taxon>Bacillati</taxon>
        <taxon>Bacillota</taxon>
        <taxon>Clostridia</taxon>
        <taxon>Eubacteriales</taxon>
        <taxon>Eubacteriaceae</taxon>
        <taxon>Eubacterium</taxon>
    </lineage>
</organism>
<dbReference type="SUPFAM" id="SSF56349">
    <property type="entry name" value="DNA breaking-rejoining enzymes"/>
    <property type="match status" value="1"/>
</dbReference>
<dbReference type="Proteomes" id="UP000284779">
    <property type="component" value="Unassembled WGS sequence"/>
</dbReference>
<accession>A0A413R697</accession>
<comment type="caution">
    <text evidence="3">The sequence shown here is derived from an EMBL/GenBank/DDBJ whole genome shotgun (WGS) entry which is preliminary data.</text>
</comment>
<dbReference type="Proteomes" id="UP000285740">
    <property type="component" value="Unassembled WGS sequence"/>
</dbReference>
<dbReference type="GO" id="GO:0003677">
    <property type="term" value="F:DNA binding"/>
    <property type="evidence" value="ECO:0007669"/>
    <property type="project" value="InterPro"/>
</dbReference>
<reference evidence="7 8" key="1">
    <citation type="submission" date="2018-08" db="EMBL/GenBank/DDBJ databases">
        <title>A genome reference for cultivated species of the human gut microbiota.</title>
        <authorList>
            <person name="Zou Y."/>
            <person name="Xue W."/>
            <person name="Luo G."/>
        </authorList>
    </citation>
    <scope>NUCLEOTIDE SEQUENCE [LARGE SCALE GENOMIC DNA]</scope>
    <source>
        <strain evidence="6 7">AF37-4</strain>
        <strain evidence="5 10">AM42-30</strain>
        <strain evidence="4 8">AM43-2</strain>
        <strain evidence="3 9">AM44-11BH</strain>
    </source>
</reference>
<dbReference type="PROSITE" id="PS51898">
    <property type="entry name" value="TYR_RECOMBINASE"/>
    <property type="match status" value="1"/>
</dbReference>
<dbReference type="EMBL" id="QSFO01000003">
    <property type="protein sequence ID" value="RHA56258.1"/>
    <property type="molecule type" value="Genomic_DNA"/>
</dbReference>
<dbReference type="Gene3D" id="1.10.443.10">
    <property type="entry name" value="Intergrase catalytic core"/>
    <property type="match status" value="1"/>
</dbReference>
<evidence type="ECO:0000313" key="5">
    <source>
        <dbReference type="EMBL" id="RHA74353.1"/>
    </source>
</evidence>
<name>A0A413R697_9FIRM</name>
<evidence type="ECO:0000313" key="10">
    <source>
        <dbReference type="Proteomes" id="UP000285740"/>
    </source>
</evidence>
<dbReference type="Proteomes" id="UP000283314">
    <property type="component" value="Unassembled WGS sequence"/>
</dbReference>
<dbReference type="EMBL" id="QSFD01000009">
    <property type="protein sequence ID" value="RHA17395.1"/>
    <property type="molecule type" value="Genomic_DNA"/>
</dbReference>
<keyword evidence="9" id="KW-1185">Reference proteome</keyword>
<dbReference type="InterPro" id="IPR013762">
    <property type="entry name" value="Integrase-like_cat_sf"/>
</dbReference>
<evidence type="ECO:0000259" key="2">
    <source>
        <dbReference type="PROSITE" id="PS51898"/>
    </source>
</evidence>
<dbReference type="EMBL" id="QSFV01000078">
    <property type="protein sequence ID" value="RHA74353.1"/>
    <property type="molecule type" value="Genomic_DNA"/>
</dbReference>
<keyword evidence="1" id="KW-0233">DNA recombination</keyword>
<dbReference type="GO" id="GO:0015074">
    <property type="term" value="P:DNA integration"/>
    <property type="evidence" value="ECO:0007669"/>
    <property type="project" value="InterPro"/>
</dbReference>
<dbReference type="Proteomes" id="UP000284598">
    <property type="component" value="Unassembled WGS sequence"/>
</dbReference>
<dbReference type="RefSeq" id="WP_117901479.1">
    <property type="nucleotide sequence ID" value="NZ_CABJDQ010000001.1"/>
</dbReference>
<protein>
    <submittedName>
        <fullName evidence="3">Integrase</fullName>
    </submittedName>
</protein>
<proteinExistence type="predicted"/>
<evidence type="ECO:0000313" key="6">
    <source>
        <dbReference type="EMBL" id="RHL48231.1"/>
    </source>
</evidence>
<gene>
    <name evidence="6" type="ORF">DW018_02105</name>
    <name evidence="5" type="ORF">DW918_12255</name>
    <name evidence="4" type="ORF">DW929_04005</name>
    <name evidence="3" type="ORF">DW944_09405</name>
</gene>
<evidence type="ECO:0000313" key="4">
    <source>
        <dbReference type="EMBL" id="RHA56258.1"/>
    </source>
</evidence>
<dbReference type="InterPro" id="IPR011010">
    <property type="entry name" value="DNA_brk_join_enz"/>
</dbReference>
<evidence type="ECO:0000256" key="1">
    <source>
        <dbReference type="ARBA" id="ARBA00023172"/>
    </source>
</evidence>
<evidence type="ECO:0000313" key="8">
    <source>
        <dbReference type="Proteomes" id="UP000284598"/>
    </source>
</evidence>
<dbReference type="GeneID" id="66466024"/>
<evidence type="ECO:0000313" key="9">
    <source>
        <dbReference type="Proteomes" id="UP000284779"/>
    </source>
</evidence>
<evidence type="ECO:0000313" key="7">
    <source>
        <dbReference type="Proteomes" id="UP000283314"/>
    </source>
</evidence>
<dbReference type="GO" id="GO:0006310">
    <property type="term" value="P:DNA recombination"/>
    <property type="evidence" value="ECO:0007669"/>
    <property type="project" value="UniProtKB-KW"/>
</dbReference>
<dbReference type="EMBL" id="QROT01000001">
    <property type="protein sequence ID" value="RHL48231.1"/>
    <property type="molecule type" value="Genomic_DNA"/>
</dbReference>
<dbReference type="Pfam" id="PF00589">
    <property type="entry name" value="Phage_integrase"/>
    <property type="match status" value="1"/>
</dbReference>
<sequence>MNWVAPIKDQETLKNFGETLKQVDYKYYIMFELGVGTGLQLQDILAFKNKDVTGKKEIEVTIGTRNMKNVFTVPEELQQIINEYTKGKDPEAYLILGHSSSNKPVSREQAYRVLRSAGHKIGLNSIGAQTMRKTYAWNYYKETGDIYHLQKLFNHASPSITYRFIGEKPNIEVFLKKMTPQENERSRYLLYLNDNGKKKLNKIIDTLTGIRDNFDSPANNDAFYGKVDCLLQELEALMENYQNTK</sequence>
<dbReference type="AlphaFoldDB" id="A0A413R697"/>
<dbReference type="InterPro" id="IPR002104">
    <property type="entry name" value="Integrase_catalytic"/>
</dbReference>
<evidence type="ECO:0000313" key="3">
    <source>
        <dbReference type="EMBL" id="RHA17395.1"/>
    </source>
</evidence>